<organism evidence="1 2">
    <name type="scientific">Pseudonocardia aurantiaca</name>
    <dbReference type="NCBI Taxonomy" id="75290"/>
    <lineage>
        <taxon>Bacteria</taxon>
        <taxon>Bacillati</taxon>
        <taxon>Actinomycetota</taxon>
        <taxon>Actinomycetes</taxon>
        <taxon>Pseudonocardiales</taxon>
        <taxon>Pseudonocardiaceae</taxon>
        <taxon>Pseudonocardia</taxon>
    </lineage>
</organism>
<protein>
    <submittedName>
        <fullName evidence="1">Pyridoxamine 5'-phosphate oxidase family protein</fullName>
    </submittedName>
</protein>
<dbReference type="RefSeq" id="WP_343971893.1">
    <property type="nucleotide sequence ID" value="NZ_BAAAJG010000003.1"/>
</dbReference>
<dbReference type="EMBL" id="JBHUCP010000001">
    <property type="protein sequence ID" value="MFD1527947.1"/>
    <property type="molecule type" value="Genomic_DNA"/>
</dbReference>
<sequence length="36" mass="3642">MTVLAGEARALFAGPNIAHVATLLPDGGPHSVPVMM</sequence>
<reference evidence="2" key="1">
    <citation type="journal article" date="2019" name="Int. J. Syst. Evol. Microbiol.">
        <title>The Global Catalogue of Microorganisms (GCM) 10K type strain sequencing project: providing services to taxonomists for standard genome sequencing and annotation.</title>
        <authorList>
            <consortium name="The Broad Institute Genomics Platform"/>
            <consortium name="The Broad Institute Genome Sequencing Center for Infectious Disease"/>
            <person name="Wu L."/>
            <person name="Ma J."/>
        </authorList>
    </citation>
    <scope>NUCLEOTIDE SEQUENCE [LARGE SCALE GENOMIC DNA]</scope>
    <source>
        <strain evidence="2">JCM 12165</strain>
    </source>
</reference>
<dbReference type="Gene3D" id="2.30.110.10">
    <property type="entry name" value="Electron Transport, Fmn-binding Protein, Chain A"/>
    <property type="match status" value="1"/>
</dbReference>
<name>A0ABW4FFG7_9PSEU</name>
<gene>
    <name evidence="1" type="ORF">ACFSCY_00660</name>
</gene>
<dbReference type="Proteomes" id="UP001597145">
    <property type="component" value="Unassembled WGS sequence"/>
</dbReference>
<comment type="caution">
    <text evidence="1">The sequence shown here is derived from an EMBL/GenBank/DDBJ whole genome shotgun (WGS) entry which is preliminary data.</text>
</comment>
<evidence type="ECO:0000313" key="1">
    <source>
        <dbReference type="EMBL" id="MFD1527947.1"/>
    </source>
</evidence>
<evidence type="ECO:0000313" key="2">
    <source>
        <dbReference type="Proteomes" id="UP001597145"/>
    </source>
</evidence>
<accession>A0ABW4FFG7</accession>
<dbReference type="SUPFAM" id="SSF50475">
    <property type="entry name" value="FMN-binding split barrel"/>
    <property type="match status" value="1"/>
</dbReference>
<dbReference type="InterPro" id="IPR012349">
    <property type="entry name" value="Split_barrel_FMN-bd"/>
</dbReference>
<keyword evidence="2" id="KW-1185">Reference proteome</keyword>
<proteinExistence type="predicted"/>